<dbReference type="Pfam" id="PF08241">
    <property type="entry name" value="Methyltransf_11"/>
    <property type="match status" value="1"/>
</dbReference>
<evidence type="ECO:0000313" key="2">
    <source>
        <dbReference type="EMBL" id="PHM38853.1"/>
    </source>
</evidence>
<proteinExistence type="predicted"/>
<evidence type="ECO:0000313" key="3">
    <source>
        <dbReference type="EMBL" id="SIP73702.1"/>
    </source>
</evidence>
<dbReference type="RefSeq" id="WP_086953186.1">
    <property type="nucleotide sequence ID" value="NZ_CAWNQC010000001.1"/>
</dbReference>
<evidence type="ECO:0000313" key="4">
    <source>
        <dbReference type="Proteomes" id="UP000196435"/>
    </source>
</evidence>
<dbReference type="EMBL" id="FTLG01000188">
    <property type="protein sequence ID" value="SIP73702.1"/>
    <property type="molecule type" value="Genomic_DNA"/>
</dbReference>
<dbReference type="EMBL" id="NIBU01000001">
    <property type="protein sequence ID" value="PHM38853.1"/>
    <property type="molecule type" value="Genomic_DNA"/>
</dbReference>
<keyword evidence="3" id="KW-0808">Transferase</keyword>
<dbReference type="InterPro" id="IPR013216">
    <property type="entry name" value="Methyltransf_11"/>
</dbReference>
<dbReference type="GO" id="GO:0008757">
    <property type="term" value="F:S-adenosylmethionine-dependent methyltransferase activity"/>
    <property type="evidence" value="ECO:0007669"/>
    <property type="project" value="InterPro"/>
</dbReference>
<organism evidence="3 4">
    <name type="scientific">Xenorhabdus innexi</name>
    <dbReference type="NCBI Taxonomy" id="290109"/>
    <lineage>
        <taxon>Bacteria</taxon>
        <taxon>Pseudomonadati</taxon>
        <taxon>Pseudomonadota</taxon>
        <taxon>Gammaproteobacteria</taxon>
        <taxon>Enterobacterales</taxon>
        <taxon>Morganellaceae</taxon>
        <taxon>Xenorhabdus</taxon>
    </lineage>
</organism>
<reference evidence="2 5" key="3">
    <citation type="journal article" date="2017" name="Nat. Microbiol.">
        <title>Natural product diversity associated with the nematode symbionts Photorhabdus and Xenorhabdus.</title>
        <authorList>
            <person name="Tobias N.J."/>
            <person name="Wolff H."/>
            <person name="Djahanschiri B."/>
            <person name="Grundmann F."/>
            <person name="Kronenwerth M."/>
            <person name="Shi Y.M."/>
            <person name="Simonyi S."/>
            <person name="Grun P."/>
            <person name="Shapiro-Ilan D."/>
            <person name="Pidot S.J."/>
            <person name="Stinear T.P."/>
            <person name="Ebersberger I."/>
            <person name="Bode H.B."/>
        </authorList>
    </citation>
    <scope>NUCLEOTIDE SEQUENCE [LARGE SCALE GENOMIC DNA]</scope>
    <source>
        <strain evidence="2 5">DSM 16336</strain>
    </source>
</reference>
<dbReference type="Proteomes" id="UP000224871">
    <property type="component" value="Unassembled WGS sequence"/>
</dbReference>
<reference evidence="3" key="1">
    <citation type="submission" date="2016-12" db="EMBL/GenBank/DDBJ databases">
        <authorList>
            <person name="Song W.-J."/>
            <person name="Kurnit D.M."/>
        </authorList>
    </citation>
    <scope>NUCLEOTIDE SEQUENCE [LARGE SCALE GENOMIC DNA]</scope>
    <source>
        <strain evidence="3">HGB1681</strain>
    </source>
</reference>
<reference evidence="4" key="2">
    <citation type="submission" date="2016-12" db="EMBL/GenBank/DDBJ databases">
        <authorList>
            <person name="Gaudriault S."/>
        </authorList>
    </citation>
    <scope>NUCLEOTIDE SEQUENCE [LARGE SCALE GENOMIC DNA]</scope>
    <source>
        <strain evidence="4">HGB1681 (deposited as PTA-6826 in the American Type Culture Collection)</strain>
    </source>
</reference>
<sequence>MTDFLTANQIAWDKQAEEQHPWSVPVSSDMISQAKKGEWQVHLTPKPLPKEWLGDISRKRILCLASAGGQQAPILAAAGAEVTVFDLSIKQLEQDRMVAERDKIRLETVQGDMRDLSIFANETFDLIFHPISNLYIPDVNPVWQECHRVLKTKGKLLASFFNPVVFVGERNAEHMQKGIINPLYKMPFSEIDILTPEQITDKNRKQEAFVFGHSLTDLIGGQLRVGFRLMGFYEDWQPHPRFVIEHYLPTFMATQAIKD</sequence>
<accession>A0A1N6MY03</accession>
<dbReference type="Proteomes" id="UP000196435">
    <property type="component" value="Unassembled WGS sequence"/>
</dbReference>
<dbReference type="AlphaFoldDB" id="A0A1N6MY03"/>
<evidence type="ECO:0000259" key="1">
    <source>
        <dbReference type="Pfam" id="PF08241"/>
    </source>
</evidence>
<keyword evidence="5" id="KW-1185">Reference proteome</keyword>
<dbReference type="SUPFAM" id="SSF53335">
    <property type="entry name" value="S-adenosyl-L-methionine-dependent methyltransferases"/>
    <property type="match status" value="1"/>
</dbReference>
<feature type="domain" description="Methyltransferase type 11" evidence="1">
    <location>
        <begin position="63"/>
        <end position="157"/>
    </location>
</feature>
<protein>
    <submittedName>
        <fullName evidence="2">Methylase</fullName>
    </submittedName>
    <submittedName>
        <fullName evidence="3">Uncharacterized methyltransferase ybaJ</fullName>
    </submittedName>
</protein>
<dbReference type="OrthoDB" id="529208at2"/>
<keyword evidence="3" id="KW-0489">Methyltransferase</keyword>
<name>A0A1N6MY03_9GAMM</name>
<gene>
    <name evidence="3" type="primary">ybaJ</name>
    <name evidence="2" type="ORF">Xinn_00139</name>
    <name evidence="3" type="ORF">XIS1_460017</name>
</gene>
<dbReference type="GO" id="GO:0032259">
    <property type="term" value="P:methylation"/>
    <property type="evidence" value="ECO:0007669"/>
    <property type="project" value="UniProtKB-KW"/>
</dbReference>
<evidence type="ECO:0000313" key="5">
    <source>
        <dbReference type="Proteomes" id="UP000224871"/>
    </source>
</evidence>
<dbReference type="CDD" id="cd02440">
    <property type="entry name" value="AdoMet_MTases"/>
    <property type="match status" value="1"/>
</dbReference>
<dbReference type="InterPro" id="IPR029063">
    <property type="entry name" value="SAM-dependent_MTases_sf"/>
</dbReference>
<dbReference type="Gene3D" id="3.40.50.150">
    <property type="entry name" value="Vaccinia Virus protein VP39"/>
    <property type="match status" value="1"/>
</dbReference>